<keyword evidence="3" id="KW-1185">Reference proteome</keyword>
<keyword evidence="1" id="KW-0732">Signal</keyword>
<protein>
    <submittedName>
        <fullName evidence="2">BspA family leucine-rich repeat surface protein</fullName>
    </submittedName>
</protein>
<sequence>MKYMFRNITKILMLSLILTACYDDSSTSEYSNCIITSEQKKICLPDSQKGQAGHLMKVELKGTIPKSNTLKWALRDSNATGATLPLVSIQGNVGTFVLPATATPIQFSLEISEIGALGDEVLVMPIDVEGRNGLILNGINSVVLNEVGDLELRWLPAVTLTGEYSMEERYYVEVSHLLNGQPTQDSVVYDTTDHQIIIPVLLSEVYKITLSVEVNGVRSYSAPFEYKVADQAPILKTIRNINSSTEIDPNDYAIGDVFNINGSLMTIREDINEIKNLFPAKWYDLYKTEAPLTFTGRYVGFTDQEVMAHSNALNGVSYYGKRLTPISIQFPNKRLNRIVSYKSNEEGVPTNTFKACENFAQGEMKVEVCFKEISKSEFEYETNWHGEDLVSVVGIGLNATFEVEAKASGSFSFPEVSFRLYGASVYRDFPILGRVQIDIGADVGLKPAIKIGPKFSLGTKMEVFMRANATSTVTNESHSPVLTMDMGGDFDISFSPLHKDRYFEFEGLMLNDPTPLELEIFSGIFPKFVIGDDRLDIQIGAKSTLNNNLMLHRQKQSLAIDWPIWSSVGGELKVVPSASASADLEFNGKHFENSLTVELESLEWRIYKAPKMIEAAMYSTKRCYDRTYQYPVGAAPIFHPMYGHLNPGDSFSLAIAKNEKFTFKFTEVGSTNYKYHSSYKYDDVQDKFDIESVPSEGFSIEAFDSYNDDTTINIAHKFTSGDDFQDLMFPIWAFDIYKYGNVPNTYGWGCWGKGFEIKTDIREFTAYKIQDFSENTMETIRKSGNPQPSNFHTVRCPEKNVGEVFKVNGFEYKVVNNGSFFGSDRLKFNSGLLKFCTSHVTNMSGIFAKVSSIPDISNWDTSSVTNMDMMFYRAKEVSQDLSSWDVNNVVSHRYFSEGSGLTQLQLPYFSIHE</sequence>
<dbReference type="PROSITE" id="PS51257">
    <property type="entry name" value="PROKAR_LIPOPROTEIN"/>
    <property type="match status" value="1"/>
</dbReference>
<comment type="caution">
    <text evidence="2">The sequence shown here is derived from an EMBL/GenBank/DDBJ whole genome shotgun (WGS) entry which is preliminary data.</text>
</comment>
<evidence type="ECO:0000256" key="1">
    <source>
        <dbReference type="SAM" id="SignalP"/>
    </source>
</evidence>
<dbReference type="NCBIfam" id="TIGR02167">
    <property type="entry name" value="Liste_lipo_26"/>
    <property type="match status" value="1"/>
</dbReference>
<dbReference type="AlphaFoldDB" id="A0A427U183"/>
<dbReference type="InterPro" id="IPR011889">
    <property type="entry name" value="Liste_lipo_26"/>
</dbReference>
<evidence type="ECO:0000313" key="3">
    <source>
        <dbReference type="Proteomes" id="UP000269041"/>
    </source>
</evidence>
<dbReference type="InterPro" id="IPR005046">
    <property type="entry name" value="DUF285"/>
</dbReference>
<feature type="signal peptide" evidence="1">
    <location>
        <begin position="1"/>
        <end position="22"/>
    </location>
</feature>
<name>A0A427U183_9VIBR</name>
<feature type="chain" id="PRO_5019267507" evidence="1">
    <location>
        <begin position="23"/>
        <end position="913"/>
    </location>
</feature>
<dbReference type="Pfam" id="PF03382">
    <property type="entry name" value="DUF285"/>
    <property type="match status" value="1"/>
</dbReference>
<dbReference type="OrthoDB" id="5874700at2"/>
<dbReference type="Proteomes" id="UP000269041">
    <property type="component" value="Unassembled WGS sequence"/>
</dbReference>
<organism evidence="2 3">
    <name type="scientific">Vibrio pectenicida</name>
    <dbReference type="NCBI Taxonomy" id="62763"/>
    <lineage>
        <taxon>Bacteria</taxon>
        <taxon>Pseudomonadati</taxon>
        <taxon>Pseudomonadota</taxon>
        <taxon>Gammaproteobacteria</taxon>
        <taxon>Vibrionales</taxon>
        <taxon>Vibrionaceae</taxon>
        <taxon>Vibrio</taxon>
    </lineage>
</organism>
<accession>A0A427U183</accession>
<proteinExistence type="predicted"/>
<reference evidence="2 3" key="1">
    <citation type="submission" date="2018-12" db="EMBL/GenBank/DDBJ databases">
        <title>Genomic taxonomy of the Vibrionaceae family.</title>
        <authorList>
            <person name="Gomez-Gil B."/>
            <person name="Enciso-Ibarra K."/>
        </authorList>
    </citation>
    <scope>NUCLEOTIDE SEQUENCE [LARGE SCALE GENOMIC DNA]</scope>
    <source>
        <strain evidence="2 3">CAIM 594</strain>
    </source>
</reference>
<dbReference type="EMBL" id="RSFA01000069">
    <property type="protein sequence ID" value="RSD30397.1"/>
    <property type="molecule type" value="Genomic_DNA"/>
</dbReference>
<gene>
    <name evidence="2" type="ORF">EJA03_14150</name>
</gene>
<evidence type="ECO:0000313" key="2">
    <source>
        <dbReference type="EMBL" id="RSD30397.1"/>
    </source>
</evidence>